<evidence type="ECO:0000256" key="3">
    <source>
        <dbReference type="ARBA" id="ARBA00023163"/>
    </source>
</evidence>
<dbReference type="InterPro" id="IPR018060">
    <property type="entry name" value="HTH_AraC"/>
</dbReference>
<dbReference type="PROSITE" id="PS01124">
    <property type="entry name" value="HTH_ARAC_FAMILY_2"/>
    <property type="match status" value="1"/>
</dbReference>
<dbReference type="Gene3D" id="1.10.10.60">
    <property type="entry name" value="Homeodomain-like"/>
    <property type="match status" value="1"/>
</dbReference>
<evidence type="ECO:0000256" key="1">
    <source>
        <dbReference type="ARBA" id="ARBA00023015"/>
    </source>
</evidence>
<organism evidence="5 6">
    <name type="scientific">Photorhabdus temperata J3</name>
    <dbReference type="NCBI Taxonomy" id="1389415"/>
    <lineage>
        <taxon>Bacteria</taxon>
        <taxon>Pseudomonadati</taxon>
        <taxon>Pseudomonadota</taxon>
        <taxon>Gammaproteobacteria</taxon>
        <taxon>Enterobacterales</taxon>
        <taxon>Morganellaceae</taxon>
        <taxon>Photorhabdus</taxon>
    </lineage>
</organism>
<keyword evidence="6" id="KW-1185">Reference proteome</keyword>
<dbReference type="EMBL" id="AXDT01000132">
    <property type="protein sequence ID" value="ERT12446.1"/>
    <property type="molecule type" value="Genomic_DNA"/>
</dbReference>
<dbReference type="SMART" id="SM00342">
    <property type="entry name" value="HTH_ARAC"/>
    <property type="match status" value="1"/>
</dbReference>
<keyword evidence="3" id="KW-0804">Transcription</keyword>
<dbReference type="PANTHER" id="PTHR46796:SF13">
    <property type="entry name" value="HTH-TYPE TRANSCRIPTIONAL ACTIVATOR RHAS"/>
    <property type="match status" value="1"/>
</dbReference>
<dbReference type="InterPro" id="IPR012340">
    <property type="entry name" value="NA-bd_OB-fold"/>
</dbReference>
<accession>U7R1M7</accession>
<dbReference type="AlphaFoldDB" id="U7R1M7"/>
<sequence length="126" mass="13890">MEQIEWLILKKSTCGLEQLIGRQVLCVCNFPPKRIAGVKSEVLLTGSVDENGAVVDMADICAVSASTLHRKLFIATGMSPMAYLKTCRMKLAYNLLVNSYKPLTDIAFLSGYASQSAFTFAFSQHY</sequence>
<dbReference type="InterPro" id="IPR009057">
    <property type="entry name" value="Homeodomain-like_sf"/>
</dbReference>
<dbReference type="Pfam" id="PF12833">
    <property type="entry name" value="HTH_18"/>
    <property type="match status" value="1"/>
</dbReference>
<dbReference type="PANTHER" id="PTHR46796">
    <property type="entry name" value="HTH-TYPE TRANSCRIPTIONAL ACTIVATOR RHAS-RELATED"/>
    <property type="match status" value="1"/>
</dbReference>
<dbReference type="GO" id="GO:0003700">
    <property type="term" value="F:DNA-binding transcription factor activity"/>
    <property type="evidence" value="ECO:0007669"/>
    <property type="project" value="InterPro"/>
</dbReference>
<dbReference type="PATRIC" id="fig|1389415.4.peg.2832"/>
<evidence type="ECO:0000256" key="2">
    <source>
        <dbReference type="ARBA" id="ARBA00023125"/>
    </source>
</evidence>
<proteinExistence type="predicted"/>
<reference evidence="5 6" key="1">
    <citation type="submission" date="2013-10" db="EMBL/GenBank/DDBJ databases">
        <title>Whole Genome Shotgun Sequence of Photorhabdus temperata J3.</title>
        <authorList>
            <person name="Park G.-S."/>
            <person name="Hong S.-J."/>
            <person name="Shin J.-H."/>
        </authorList>
    </citation>
    <scope>NUCLEOTIDE SEQUENCE [LARGE SCALE GENOMIC DNA]</scope>
    <source>
        <strain evidence="5 6">J3</strain>
    </source>
</reference>
<dbReference type="InterPro" id="IPR050204">
    <property type="entry name" value="AraC_XylS_family_regulators"/>
</dbReference>
<dbReference type="Gene3D" id="2.40.50.140">
    <property type="entry name" value="Nucleic acid-binding proteins"/>
    <property type="match status" value="1"/>
</dbReference>
<protein>
    <recommendedName>
        <fullName evidence="4">HTH araC/xylS-type domain-containing protein</fullName>
    </recommendedName>
</protein>
<keyword evidence="1" id="KW-0805">Transcription regulation</keyword>
<name>U7R1M7_PHOTE</name>
<gene>
    <name evidence="5" type="ORF">O185_14225</name>
</gene>
<dbReference type="SUPFAM" id="SSF46689">
    <property type="entry name" value="Homeodomain-like"/>
    <property type="match status" value="1"/>
</dbReference>
<dbReference type="GO" id="GO:0043565">
    <property type="term" value="F:sequence-specific DNA binding"/>
    <property type="evidence" value="ECO:0007669"/>
    <property type="project" value="InterPro"/>
</dbReference>
<evidence type="ECO:0000313" key="5">
    <source>
        <dbReference type="EMBL" id="ERT12446.1"/>
    </source>
</evidence>
<evidence type="ECO:0000259" key="4">
    <source>
        <dbReference type="PROSITE" id="PS01124"/>
    </source>
</evidence>
<keyword evidence="2" id="KW-0238">DNA-binding</keyword>
<evidence type="ECO:0000313" key="6">
    <source>
        <dbReference type="Proteomes" id="UP000017133"/>
    </source>
</evidence>
<feature type="domain" description="HTH araC/xylS-type" evidence="4">
    <location>
        <begin position="38"/>
        <end position="126"/>
    </location>
</feature>
<dbReference type="SUPFAM" id="SSF50249">
    <property type="entry name" value="Nucleic acid-binding proteins"/>
    <property type="match status" value="1"/>
</dbReference>
<comment type="caution">
    <text evidence="5">The sequence shown here is derived from an EMBL/GenBank/DDBJ whole genome shotgun (WGS) entry which is preliminary data.</text>
</comment>
<dbReference type="Proteomes" id="UP000017133">
    <property type="component" value="Unassembled WGS sequence"/>
</dbReference>